<name>A0AAE0CCH0_9CHLO</name>
<organism evidence="2 3">
    <name type="scientific">Cymbomonas tetramitiformis</name>
    <dbReference type="NCBI Taxonomy" id="36881"/>
    <lineage>
        <taxon>Eukaryota</taxon>
        <taxon>Viridiplantae</taxon>
        <taxon>Chlorophyta</taxon>
        <taxon>Pyramimonadophyceae</taxon>
        <taxon>Pyramimonadales</taxon>
        <taxon>Pyramimonadaceae</taxon>
        <taxon>Cymbomonas</taxon>
    </lineage>
</organism>
<protein>
    <submittedName>
        <fullName evidence="2">Uncharacterized protein</fullName>
    </submittedName>
</protein>
<dbReference type="EMBL" id="LGRX02026107">
    <property type="protein sequence ID" value="KAK3251307.1"/>
    <property type="molecule type" value="Genomic_DNA"/>
</dbReference>
<proteinExistence type="predicted"/>
<evidence type="ECO:0000313" key="3">
    <source>
        <dbReference type="Proteomes" id="UP001190700"/>
    </source>
</evidence>
<keyword evidence="3" id="KW-1185">Reference proteome</keyword>
<dbReference type="Proteomes" id="UP001190700">
    <property type="component" value="Unassembled WGS sequence"/>
</dbReference>
<reference evidence="2 3" key="1">
    <citation type="journal article" date="2015" name="Genome Biol. Evol.">
        <title>Comparative Genomics of a Bacterivorous Green Alga Reveals Evolutionary Causalities and Consequences of Phago-Mixotrophic Mode of Nutrition.</title>
        <authorList>
            <person name="Burns J.A."/>
            <person name="Paasch A."/>
            <person name="Narechania A."/>
            <person name="Kim E."/>
        </authorList>
    </citation>
    <scope>NUCLEOTIDE SEQUENCE [LARGE SCALE GENOMIC DNA]</scope>
    <source>
        <strain evidence="2 3">PLY_AMNH</strain>
    </source>
</reference>
<feature type="region of interest" description="Disordered" evidence="1">
    <location>
        <begin position="10"/>
        <end position="29"/>
    </location>
</feature>
<sequence length="356" mass="37577">MKKQVTALANKINGHGYTPRSDKPGHPGPKKFRFAVSDLPTGGSWLQGLSKKIAFDKSKAEFVPGDSVSMNAFATADYELDYLATNFQDALDTGDNDKFTALCVLAGGRPELIDEISAAAFTTEDDSAPLDEYSACIPPSGVHLGGFSVGGAETQKHVTFASANLESADCANVLTDDDDSIEGFPEHPIMSHEWEGTGDLVPAFEIPTTHVFADIVAEDVNANFNICQFANNDSDILPGDSDDESYGTDEPAAEDSAVVPPPPQQSFGGAFSPSFARFATPLLVLALFCVCATAVPVTAYGIGGVSQTAYEPIILTAGGAARDLRLRPEPPPTSHSTTISSTSTFTPTPDEIRTYA</sequence>
<feature type="compositionally biased region" description="Acidic residues" evidence="1">
    <location>
        <begin position="240"/>
        <end position="253"/>
    </location>
</feature>
<feature type="region of interest" description="Disordered" evidence="1">
    <location>
        <begin position="326"/>
        <end position="356"/>
    </location>
</feature>
<feature type="compositionally biased region" description="Low complexity" evidence="1">
    <location>
        <begin position="334"/>
        <end position="349"/>
    </location>
</feature>
<gene>
    <name evidence="2" type="ORF">CYMTET_39326</name>
</gene>
<evidence type="ECO:0000313" key="2">
    <source>
        <dbReference type="EMBL" id="KAK3251307.1"/>
    </source>
</evidence>
<evidence type="ECO:0000256" key="1">
    <source>
        <dbReference type="SAM" id="MobiDB-lite"/>
    </source>
</evidence>
<comment type="caution">
    <text evidence="2">The sequence shown here is derived from an EMBL/GenBank/DDBJ whole genome shotgun (WGS) entry which is preliminary data.</text>
</comment>
<accession>A0AAE0CCH0</accession>
<feature type="region of interest" description="Disordered" evidence="1">
    <location>
        <begin position="235"/>
        <end position="265"/>
    </location>
</feature>
<dbReference type="AlphaFoldDB" id="A0AAE0CCH0"/>